<keyword evidence="2" id="KW-1185">Reference proteome</keyword>
<sequence>MKKRWTMVSGVLFFLFLMFGIGYGVGASGTVTSSNYMYSTSGGDVKATSTSNSSAVASAISASVWLYKNDVLVKSNRNSRVGTNYAYTAVTSYNAGAGSYYSESLAKASFYDGTSYQDWDAYSIYHSN</sequence>
<organism evidence="1 2">
    <name type="scientific">Exobacillus caeni</name>
    <dbReference type="NCBI Taxonomy" id="2574798"/>
    <lineage>
        <taxon>Bacteria</taxon>
        <taxon>Bacillati</taxon>
        <taxon>Bacillota</taxon>
        <taxon>Bacilli</taxon>
        <taxon>Bacillales</taxon>
        <taxon>Guptibacillaceae</taxon>
        <taxon>Exobacillus</taxon>
    </lineage>
</organism>
<reference evidence="1 2" key="1">
    <citation type="submission" date="2019-04" db="EMBL/GenBank/DDBJ databases">
        <title>Bacillus caeni sp. nov., a bacterium isolated from mangrove sediment.</title>
        <authorList>
            <person name="Huang H."/>
            <person name="Mo K."/>
            <person name="Hu Y."/>
        </authorList>
    </citation>
    <scope>NUCLEOTIDE SEQUENCE [LARGE SCALE GENOMIC DNA]</scope>
    <source>
        <strain evidence="1 2">HB172195</strain>
    </source>
</reference>
<dbReference type="Proteomes" id="UP000308230">
    <property type="component" value="Unassembled WGS sequence"/>
</dbReference>
<dbReference type="EMBL" id="SWLG01000001">
    <property type="protein sequence ID" value="TLS38949.1"/>
    <property type="molecule type" value="Genomic_DNA"/>
</dbReference>
<dbReference type="RefSeq" id="WP_138122310.1">
    <property type="nucleotide sequence ID" value="NZ_SWLG01000001.1"/>
</dbReference>
<comment type="caution">
    <text evidence="1">The sequence shown here is derived from an EMBL/GenBank/DDBJ whole genome shotgun (WGS) entry which is preliminary data.</text>
</comment>
<accession>A0A5R9F8V5</accession>
<proteinExistence type="predicted"/>
<name>A0A5R9F8V5_9BACL</name>
<evidence type="ECO:0000313" key="2">
    <source>
        <dbReference type="Proteomes" id="UP000308230"/>
    </source>
</evidence>
<gene>
    <name evidence="1" type="ORF">FCL54_01155</name>
</gene>
<evidence type="ECO:0000313" key="1">
    <source>
        <dbReference type="EMBL" id="TLS38949.1"/>
    </source>
</evidence>
<protein>
    <submittedName>
        <fullName evidence="1">Uncharacterized protein</fullName>
    </submittedName>
</protein>
<dbReference type="AlphaFoldDB" id="A0A5R9F8V5"/>